<name>A0ACC0HXR0_9ERIC</name>
<sequence>MQWLSKQGFKVTFVNTEFNHTKVLNSPSNKQTSNSFVVVDNDNIDLVSIPDGLEPWEDRNDFKKLIEAISQVMPGKLEEFIKNINNGSDEDEKISCVIADENIGWTFGCCREDRNHCRRRFGGGVRRWLWHSRFECWKMGS</sequence>
<dbReference type="Proteomes" id="UP001060215">
    <property type="component" value="Chromosome 2"/>
</dbReference>
<keyword evidence="2" id="KW-1185">Reference proteome</keyword>
<organism evidence="1 2">
    <name type="scientific">Camellia lanceoleosa</name>
    <dbReference type="NCBI Taxonomy" id="1840588"/>
    <lineage>
        <taxon>Eukaryota</taxon>
        <taxon>Viridiplantae</taxon>
        <taxon>Streptophyta</taxon>
        <taxon>Embryophyta</taxon>
        <taxon>Tracheophyta</taxon>
        <taxon>Spermatophyta</taxon>
        <taxon>Magnoliopsida</taxon>
        <taxon>eudicotyledons</taxon>
        <taxon>Gunneridae</taxon>
        <taxon>Pentapetalae</taxon>
        <taxon>asterids</taxon>
        <taxon>Ericales</taxon>
        <taxon>Theaceae</taxon>
        <taxon>Camellia</taxon>
    </lineage>
</organism>
<reference evidence="1 2" key="1">
    <citation type="journal article" date="2022" name="Plant J.">
        <title>Chromosome-level genome of Camellia lanceoleosa provides a valuable resource for understanding genome evolution and self-incompatibility.</title>
        <authorList>
            <person name="Gong W."/>
            <person name="Xiao S."/>
            <person name="Wang L."/>
            <person name="Liao Z."/>
            <person name="Chang Y."/>
            <person name="Mo W."/>
            <person name="Hu G."/>
            <person name="Li W."/>
            <person name="Zhao G."/>
            <person name="Zhu H."/>
            <person name="Hu X."/>
            <person name="Ji K."/>
            <person name="Xiang X."/>
            <person name="Song Q."/>
            <person name="Yuan D."/>
            <person name="Jin S."/>
            <person name="Zhang L."/>
        </authorList>
    </citation>
    <scope>NUCLEOTIDE SEQUENCE [LARGE SCALE GENOMIC DNA]</scope>
    <source>
        <strain evidence="1">SQ_2022a</strain>
    </source>
</reference>
<dbReference type="EMBL" id="CM045759">
    <property type="protein sequence ID" value="KAI8017544.1"/>
    <property type="molecule type" value="Genomic_DNA"/>
</dbReference>
<proteinExistence type="predicted"/>
<comment type="caution">
    <text evidence="1">The sequence shown here is derived from an EMBL/GenBank/DDBJ whole genome shotgun (WGS) entry which is preliminary data.</text>
</comment>
<accession>A0ACC0HXR0</accession>
<gene>
    <name evidence="1" type="ORF">LOK49_LG04G03418</name>
</gene>
<protein>
    <submittedName>
        <fullName evidence="1">UDP-glycosyltransferase 83A1</fullName>
    </submittedName>
</protein>
<evidence type="ECO:0000313" key="1">
    <source>
        <dbReference type="EMBL" id="KAI8017544.1"/>
    </source>
</evidence>
<evidence type="ECO:0000313" key="2">
    <source>
        <dbReference type="Proteomes" id="UP001060215"/>
    </source>
</evidence>